<dbReference type="InterPro" id="IPR036388">
    <property type="entry name" value="WH-like_DNA-bd_sf"/>
</dbReference>
<dbReference type="CDD" id="cd06170">
    <property type="entry name" value="LuxR_C_like"/>
    <property type="match status" value="1"/>
</dbReference>
<evidence type="ECO:0000259" key="4">
    <source>
        <dbReference type="PROSITE" id="PS50043"/>
    </source>
</evidence>
<dbReference type="PROSITE" id="PS00622">
    <property type="entry name" value="HTH_LUXR_1"/>
    <property type="match status" value="1"/>
</dbReference>
<name>A0ABQ3N001_9PSEU</name>
<dbReference type="Pfam" id="PF00196">
    <property type="entry name" value="GerE"/>
    <property type="match status" value="1"/>
</dbReference>
<evidence type="ECO:0000256" key="2">
    <source>
        <dbReference type="ARBA" id="ARBA00023125"/>
    </source>
</evidence>
<sequence>MNEERCVTFAVEGHESCAATKALAAVDEGGHDRIAAVELAEEALASPACAENVRCVWRAVSILVSAGEVASADAHLLRLRDSPVPAIVELLPVLRAQITRWIGDLLGAREQLTPLVGRGRGMAALSLVEIHLLLGDAAKAEQLVEEHDFSAIIAEVPAVRGVLRSVHGLTHLYADRYSEGLEHCLAALRYPAGELASSFLVVQRQGIAALAAMAAGQPDLAASLARQQAASAQAWGGPINLGWSLYVLALVQDDGRQVERLRDAVDLFEFAGCRMHLSEASRELAVRLALSGDPSGARHHFDRASRLAAELHSDMLARRIAVSLDGLGTAVAGPPLTEQERRIAWLARDGLSNKDIAARTALTVRTVEFHLSSVYRKRNLTGRRELLARNVDLS</sequence>
<dbReference type="InterPro" id="IPR016032">
    <property type="entry name" value="Sig_transdc_resp-reg_C-effctor"/>
</dbReference>
<comment type="caution">
    <text evidence="5">The sequence shown here is derived from an EMBL/GenBank/DDBJ whole genome shotgun (WGS) entry which is preliminary data.</text>
</comment>
<dbReference type="PRINTS" id="PR00038">
    <property type="entry name" value="HTHLUXR"/>
</dbReference>
<keyword evidence="1" id="KW-0805">Transcription regulation</keyword>
<accession>A0ABQ3N001</accession>
<evidence type="ECO:0000313" key="6">
    <source>
        <dbReference type="Proteomes" id="UP000605568"/>
    </source>
</evidence>
<reference evidence="6" key="1">
    <citation type="journal article" date="2019" name="Int. J. Syst. Evol. Microbiol.">
        <title>The Global Catalogue of Microorganisms (GCM) 10K type strain sequencing project: providing services to taxonomists for standard genome sequencing and annotation.</title>
        <authorList>
            <consortium name="The Broad Institute Genomics Platform"/>
            <consortium name="The Broad Institute Genome Sequencing Center for Infectious Disease"/>
            <person name="Wu L."/>
            <person name="Ma J."/>
        </authorList>
    </citation>
    <scope>NUCLEOTIDE SEQUENCE [LARGE SCALE GENOMIC DNA]</scope>
    <source>
        <strain evidence="6">CGMCC 4.7367</strain>
    </source>
</reference>
<dbReference type="EMBL" id="BNAR01000016">
    <property type="protein sequence ID" value="GHH56561.1"/>
    <property type="molecule type" value="Genomic_DNA"/>
</dbReference>
<feature type="domain" description="HTH luxR-type" evidence="4">
    <location>
        <begin position="329"/>
        <end position="394"/>
    </location>
</feature>
<evidence type="ECO:0000256" key="3">
    <source>
        <dbReference type="ARBA" id="ARBA00023163"/>
    </source>
</evidence>
<dbReference type="SMART" id="SM00421">
    <property type="entry name" value="HTH_LUXR"/>
    <property type="match status" value="1"/>
</dbReference>
<dbReference type="PROSITE" id="PS50043">
    <property type="entry name" value="HTH_LUXR_2"/>
    <property type="match status" value="1"/>
</dbReference>
<proteinExistence type="predicted"/>
<dbReference type="InterPro" id="IPR000792">
    <property type="entry name" value="Tscrpt_reg_LuxR_C"/>
</dbReference>
<dbReference type="Proteomes" id="UP000605568">
    <property type="component" value="Unassembled WGS sequence"/>
</dbReference>
<keyword evidence="3" id="KW-0804">Transcription</keyword>
<dbReference type="SUPFAM" id="SSF46894">
    <property type="entry name" value="C-terminal effector domain of the bipartite response regulators"/>
    <property type="match status" value="1"/>
</dbReference>
<dbReference type="PANTHER" id="PTHR44688:SF16">
    <property type="entry name" value="DNA-BINDING TRANSCRIPTIONAL ACTIVATOR DEVR_DOSR"/>
    <property type="match status" value="1"/>
</dbReference>
<dbReference type="PANTHER" id="PTHR44688">
    <property type="entry name" value="DNA-BINDING TRANSCRIPTIONAL ACTIVATOR DEVR_DOSR"/>
    <property type="match status" value="1"/>
</dbReference>
<gene>
    <name evidence="5" type="ORF">GCM10017774_74840</name>
</gene>
<organism evidence="5 6">
    <name type="scientific">Lentzea cavernae</name>
    <dbReference type="NCBI Taxonomy" id="2020703"/>
    <lineage>
        <taxon>Bacteria</taxon>
        <taxon>Bacillati</taxon>
        <taxon>Actinomycetota</taxon>
        <taxon>Actinomycetes</taxon>
        <taxon>Pseudonocardiales</taxon>
        <taxon>Pseudonocardiaceae</taxon>
        <taxon>Lentzea</taxon>
    </lineage>
</organism>
<keyword evidence="2" id="KW-0238">DNA-binding</keyword>
<evidence type="ECO:0000313" key="5">
    <source>
        <dbReference type="EMBL" id="GHH56561.1"/>
    </source>
</evidence>
<keyword evidence="6" id="KW-1185">Reference proteome</keyword>
<dbReference type="Gene3D" id="1.10.10.10">
    <property type="entry name" value="Winged helix-like DNA-binding domain superfamily/Winged helix DNA-binding domain"/>
    <property type="match status" value="1"/>
</dbReference>
<protein>
    <recommendedName>
        <fullName evidence="4">HTH luxR-type domain-containing protein</fullName>
    </recommendedName>
</protein>
<evidence type="ECO:0000256" key="1">
    <source>
        <dbReference type="ARBA" id="ARBA00023015"/>
    </source>
</evidence>